<dbReference type="SUPFAM" id="SSF57625">
    <property type="entry name" value="Invertebrate chitin-binding proteins"/>
    <property type="match status" value="1"/>
</dbReference>
<dbReference type="EMBL" id="JAIFRP010004867">
    <property type="protein sequence ID" value="KAK2574797.1"/>
    <property type="molecule type" value="Genomic_DNA"/>
</dbReference>
<feature type="non-terminal residue" evidence="2">
    <location>
        <position position="1"/>
    </location>
</feature>
<dbReference type="InterPro" id="IPR036508">
    <property type="entry name" value="Chitin-bd_dom_sf"/>
</dbReference>
<dbReference type="PROSITE" id="PS50940">
    <property type="entry name" value="CHIT_BIND_II"/>
    <property type="match status" value="1"/>
</dbReference>
<sequence>VKSPGSSGICPRLDKERCLRKQYVINPCNCHEYYYCQSRRNTIKMACPGDLVYDEENGVCNWESSVILPPDVTCN</sequence>
<proteinExistence type="predicted"/>
<dbReference type="Proteomes" id="UP001258017">
    <property type="component" value="Unassembled WGS sequence"/>
</dbReference>
<comment type="caution">
    <text evidence="2">The sequence shown here is derived from an EMBL/GenBank/DDBJ whole genome shotgun (WGS) entry which is preliminary data.</text>
</comment>
<evidence type="ECO:0000259" key="1">
    <source>
        <dbReference type="PROSITE" id="PS50940"/>
    </source>
</evidence>
<keyword evidence="3" id="KW-1185">Reference proteome</keyword>
<reference evidence="2" key="1">
    <citation type="submission" date="2021-08" db="EMBL/GenBank/DDBJ databases">
        <authorList>
            <person name="Misof B."/>
            <person name="Oliver O."/>
            <person name="Podsiadlowski L."/>
            <person name="Donath A."/>
            <person name="Peters R."/>
            <person name="Mayer C."/>
            <person name="Rust J."/>
            <person name="Gunkel S."/>
            <person name="Lesny P."/>
            <person name="Martin S."/>
            <person name="Oeyen J.P."/>
            <person name="Petersen M."/>
            <person name="Panagiotis P."/>
            <person name="Wilbrandt J."/>
            <person name="Tanja T."/>
        </authorList>
    </citation>
    <scope>NUCLEOTIDE SEQUENCE</scope>
    <source>
        <strain evidence="2">GBR_01_08_01A</strain>
        <tissue evidence="2">Thorax + abdomen</tissue>
    </source>
</reference>
<dbReference type="GO" id="GO:0005576">
    <property type="term" value="C:extracellular region"/>
    <property type="evidence" value="ECO:0007669"/>
    <property type="project" value="InterPro"/>
</dbReference>
<dbReference type="GO" id="GO:0008061">
    <property type="term" value="F:chitin binding"/>
    <property type="evidence" value="ECO:0007669"/>
    <property type="project" value="InterPro"/>
</dbReference>
<evidence type="ECO:0000313" key="3">
    <source>
        <dbReference type="Proteomes" id="UP001258017"/>
    </source>
</evidence>
<dbReference type="AlphaFoldDB" id="A0AAD9R816"/>
<protein>
    <recommendedName>
        <fullName evidence="1">Chitin-binding type-2 domain-containing protein</fullName>
    </recommendedName>
</protein>
<organism evidence="2 3">
    <name type="scientific">Odynerus spinipes</name>
    <dbReference type="NCBI Taxonomy" id="1348599"/>
    <lineage>
        <taxon>Eukaryota</taxon>
        <taxon>Metazoa</taxon>
        <taxon>Ecdysozoa</taxon>
        <taxon>Arthropoda</taxon>
        <taxon>Hexapoda</taxon>
        <taxon>Insecta</taxon>
        <taxon>Pterygota</taxon>
        <taxon>Neoptera</taxon>
        <taxon>Endopterygota</taxon>
        <taxon>Hymenoptera</taxon>
        <taxon>Apocrita</taxon>
        <taxon>Aculeata</taxon>
        <taxon>Vespoidea</taxon>
        <taxon>Vespidae</taxon>
        <taxon>Eumeninae</taxon>
        <taxon>Odynerus</taxon>
    </lineage>
</organism>
<feature type="domain" description="Chitin-binding type-2" evidence="1">
    <location>
        <begin position="15"/>
        <end position="75"/>
    </location>
</feature>
<evidence type="ECO:0000313" key="2">
    <source>
        <dbReference type="EMBL" id="KAK2574797.1"/>
    </source>
</evidence>
<accession>A0AAD9R816</accession>
<dbReference type="Gene3D" id="2.170.140.10">
    <property type="entry name" value="Chitin binding domain"/>
    <property type="match status" value="1"/>
</dbReference>
<dbReference type="Pfam" id="PF01607">
    <property type="entry name" value="CBM_14"/>
    <property type="match status" value="1"/>
</dbReference>
<dbReference type="SMART" id="SM00494">
    <property type="entry name" value="ChtBD2"/>
    <property type="match status" value="1"/>
</dbReference>
<reference evidence="2" key="2">
    <citation type="journal article" date="2023" name="Commun. Biol.">
        <title>Intrasexual cuticular hydrocarbon dimorphism in a wasp sheds light on hydrocarbon biosynthesis genes in Hymenoptera.</title>
        <authorList>
            <person name="Moris V.C."/>
            <person name="Podsiadlowski L."/>
            <person name="Martin S."/>
            <person name="Oeyen J.P."/>
            <person name="Donath A."/>
            <person name="Petersen M."/>
            <person name="Wilbrandt J."/>
            <person name="Misof B."/>
            <person name="Liedtke D."/>
            <person name="Thamm M."/>
            <person name="Scheiner R."/>
            <person name="Schmitt T."/>
            <person name="Niehuis O."/>
        </authorList>
    </citation>
    <scope>NUCLEOTIDE SEQUENCE</scope>
    <source>
        <strain evidence="2">GBR_01_08_01A</strain>
    </source>
</reference>
<name>A0AAD9R816_9HYME</name>
<gene>
    <name evidence="2" type="ORF">KPH14_013115</name>
</gene>
<dbReference type="InterPro" id="IPR002557">
    <property type="entry name" value="Chitin-bd_dom"/>
</dbReference>